<accession>A0AAV7QCU1</accession>
<protein>
    <submittedName>
        <fullName evidence="2">Uncharacterized protein</fullName>
    </submittedName>
</protein>
<feature type="compositionally biased region" description="Acidic residues" evidence="1">
    <location>
        <begin position="79"/>
        <end position="88"/>
    </location>
</feature>
<evidence type="ECO:0000313" key="3">
    <source>
        <dbReference type="Proteomes" id="UP001066276"/>
    </source>
</evidence>
<comment type="caution">
    <text evidence="2">The sequence shown here is derived from an EMBL/GenBank/DDBJ whole genome shotgun (WGS) entry which is preliminary data.</text>
</comment>
<feature type="region of interest" description="Disordered" evidence="1">
    <location>
        <begin position="76"/>
        <end position="122"/>
    </location>
</feature>
<dbReference type="Proteomes" id="UP001066276">
    <property type="component" value="Chromosome 6"/>
</dbReference>
<keyword evidence="3" id="KW-1185">Reference proteome</keyword>
<proteinExistence type="predicted"/>
<gene>
    <name evidence="2" type="ORF">NDU88_004489</name>
</gene>
<evidence type="ECO:0000256" key="1">
    <source>
        <dbReference type="SAM" id="MobiDB-lite"/>
    </source>
</evidence>
<name>A0AAV7QCU1_PLEWA</name>
<organism evidence="2 3">
    <name type="scientific">Pleurodeles waltl</name>
    <name type="common">Iberian ribbed newt</name>
    <dbReference type="NCBI Taxonomy" id="8319"/>
    <lineage>
        <taxon>Eukaryota</taxon>
        <taxon>Metazoa</taxon>
        <taxon>Chordata</taxon>
        <taxon>Craniata</taxon>
        <taxon>Vertebrata</taxon>
        <taxon>Euteleostomi</taxon>
        <taxon>Amphibia</taxon>
        <taxon>Batrachia</taxon>
        <taxon>Caudata</taxon>
        <taxon>Salamandroidea</taxon>
        <taxon>Salamandridae</taxon>
        <taxon>Pleurodelinae</taxon>
        <taxon>Pleurodeles</taxon>
    </lineage>
</organism>
<evidence type="ECO:0000313" key="2">
    <source>
        <dbReference type="EMBL" id="KAJ1138098.1"/>
    </source>
</evidence>
<feature type="region of interest" description="Disordered" evidence="1">
    <location>
        <begin position="1"/>
        <end position="23"/>
    </location>
</feature>
<dbReference type="EMBL" id="JANPWB010000010">
    <property type="protein sequence ID" value="KAJ1138098.1"/>
    <property type="molecule type" value="Genomic_DNA"/>
</dbReference>
<sequence length="122" mass="13329">MEDRDRGNGPEVTHSGEQQHARDWGLLDTAAAVHVVASQDVTVAFPQIPSIHEPHYIVRVRASSVARVVGYLISSSTSEDWDAEEPEEPTGGPPQLPGKHGRYWRRSPPSTAGIEKPEEVLG</sequence>
<dbReference type="AlphaFoldDB" id="A0AAV7QCU1"/>
<reference evidence="2" key="1">
    <citation type="journal article" date="2022" name="bioRxiv">
        <title>Sequencing and chromosome-scale assembly of the giantPleurodeles waltlgenome.</title>
        <authorList>
            <person name="Brown T."/>
            <person name="Elewa A."/>
            <person name="Iarovenko S."/>
            <person name="Subramanian E."/>
            <person name="Araus A.J."/>
            <person name="Petzold A."/>
            <person name="Susuki M."/>
            <person name="Suzuki K.-i.T."/>
            <person name="Hayashi T."/>
            <person name="Toyoda A."/>
            <person name="Oliveira C."/>
            <person name="Osipova E."/>
            <person name="Leigh N.D."/>
            <person name="Simon A."/>
            <person name="Yun M.H."/>
        </authorList>
    </citation>
    <scope>NUCLEOTIDE SEQUENCE</scope>
    <source>
        <strain evidence="2">20211129_DDA</strain>
        <tissue evidence="2">Liver</tissue>
    </source>
</reference>